<comment type="caution">
    <text evidence="2">The sequence shown here is derived from an EMBL/GenBank/DDBJ whole genome shotgun (WGS) entry which is preliminary data.</text>
</comment>
<evidence type="ECO:0000313" key="2">
    <source>
        <dbReference type="EMBL" id="PNS08420.1"/>
    </source>
</evidence>
<dbReference type="SUPFAM" id="SSF52540">
    <property type="entry name" value="P-loop containing nucleoside triphosphate hydrolases"/>
    <property type="match status" value="2"/>
</dbReference>
<organism evidence="2 3">
    <name type="scientific">Solilutibacter silvestris</name>
    <dbReference type="NCBI Taxonomy" id="1645665"/>
    <lineage>
        <taxon>Bacteria</taxon>
        <taxon>Pseudomonadati</taxon>
        <taxon>Pseudomonadota</taxon>
        <taxon>Gammaproteobacteria</taxon>
        <taxon>Lysobacterales</taxon>
        <taxon>Lysobacteraceae</taxon>
        <taxon>Solilutibacter</taxon>
    </lineage>
</organism>
<dbReference type="GO" id="GO:0016787">
    <property type="term" value="F:hydrolase activity"/>
    <property type="evidence" value="ECO:0007669"/>
    <property type="project" value="InterPro"/>
</dbReference>
<dbReference type="AlphaFoldDB" id="A0A2K1Q056"/>
<dbReference type="GO" id="GO:0005829">
    <property type="term" value="C:cytosol"/>
    <property type="evidence" value="ECO:0007669"/>
    <property type="project" value="TreeGrafter"/>
</dbReference>
<dbReference type="RefSeq" id="WP_103073605.1">
    <property type="nucleotide sequence ID" value="NZ_NPZB01000001.1"/>
</dbReference>
<dbReference type="EMBL" id="NPZB01000001">
    <property type="protein sequence ID" value="PNS08420.1"/>
    <property type="molecule type" value="Genomic_DNA"/>
</dbReference>
<proteinExistence type="predicted"/>
<dbReference type="Proteomes" id="UP000236220">
    <property type="component" value="Unassembled WGS sequence"/>
</dbReference>
<keyword evidence="3" id="KW-1185">Reference proteome</keyword>
<dbReference type="OrthoDB" id="9804145at2"/>
<dbReference type="PANTHER" id="PTHR47396:SF1">
    <property type="entry name" value="ATP-DEPENDENT HELICASE IRC3-RELATED"/>
    <property type="match status" value="1"/>
</dbReference>
<feature type="domain" description="Helicase/UvrB N-terminal" evidence="1">
    <location>
        <begin position="5"/>
        <end position="243"/>
    </location>
</feature>
<gene>
    <name evidence="2" type="ORF">Lysil_0049</name>
</gene>
<dbReference type="InterPro" id="IPR027417">
    <property type="entry name" value="P-loop_NTPase"/>
</dbReference>
<dbReference type="Pfam" id="PF04851">
    <property type="entry name" value="ResIII"/>
    <property type="match status" value="1"/>
</dbReference>
<dbReference type="InterPro" id="IPR006935">
    <property type="entry name" value="Helicase/UvrB_N"/>
</dbReference>
<evidence type="ECO:0000259" key="1">
    <source>
        <dbReference type="Pfam" id="PF04851"/>
    </source>
</evidence>
<dbReference type="InterPro" id="IPR050742">
    <property type="entry name" value="Helicase_Restrict-Modif_Enz"/>
</dbReference>
<dbReference type="Gene3D" id="3.40.50.300">
    <property type="entry name" value="P-loop containing nucleotide triphosphate hydrolases"/>
    <property type="match status" value="2"/>
</dbReference>
<evidence type="ECO:0000313" key="3">
    <source>
        <dbReference type="Proteomes" id="UP000236220"/>
    </source>
</evidence>
<name>A0A2K1Q056_9GAMM</name>
<dbReference type="GO" id="GO:0005524">
    <property type="term" value="F:ATP binding"/>
    <property type="evidence" value="ECO:0007669"/>
    <property type="project" value="InterPro"/>
</dbReference>
<protein>
    <submittedName>
        <fullName evidence="2">Type III restriction enzyme, res subunit</fullName>
    </submittedName>
</protein>
<sequence length="882" mass="98519">MALDLKLYQRRALASLERFFDATQLRGPAEAFAASVDKGLVDQYKPMPGLPDVPYACLRIPTGGGKTVMGAHIIQLAGRALLDREFPLVMWMVPTTQIKTQTLDAFRDPRHPYRQELDDAFGGQVAIFDVADFAQIRPADLGTKVSVVISTVAALRVTDKEGRKVYEHHEDLEAHFSGSAKDLDYLDRDAKTGKALASFANLLKLHGPLVIMDEAHNATTRLSYTVYERLGPRAVVELTATPDIASSNVLVSVSAFELKAENMIKFPVVLKEHNGQWQTAVSSAVARRKSLAKTALDEPDYIRPILLVQAENARGAATVEEVKRHLLEVDGIRADAIAIATGGQREIDGVDLFAKDCLIEIIITKQALKEGWDCSFAYVFCSVAQVRSDKDIQQLLGRVLRMPYATRRRQEAMNKAYAHVVTERFGLAAGELTQSLVNIGFNPMEAAAAIRDDRSNRPELPLSGGETNAPMLPTTHIEVTKAPKLDDVPERDQPRVVFTPNVDGNGGIIAITDDIDPATVEAIVAAVPTRERAAVAVKIEQHQMVTAAAKAPSERGMEFRVPRLCMVEQDELELVDRGVVSAEFRWNLLATAPDLASFHFNDDSMTFEVDLDGAMVSYHQVKDDAATYLPGFAQDRSESDLIGWLDHEIREPSIKQPVLREWLRRAVDGLLRERGFSLAQLLKAQFILRRKLSEQLQIAKERAHADGFQQALFHDGLELVSSDAPGHAFIYPADMALYPAHWYYRGAYRFRKHYYPIPGDLDWKTHGGKVGEEFECAQQIDMLDEVEFWVRNLVHASQFWMPTARQRTYPDFVAKLKDGRLLVVEYKGGDRFSSDQEKEKRMVGELWAKRSNGKGLYLMTQKVDEKGRSMREQLLAAIAGEQ</sequence>
<dbReference type="GO" id="GO:0003677">
    <property type="term" value="F:DNA binding"/>
    <property type="evidence" value="ECO:0007669"/>
    <property type="project" value="InterPro"/>
</dbReference>
<accession>A0A2K1Q056</accession>
<dbReference type="PANTHER" id="PTHR47396">
    <property type="entry name" value="TYPE I RESTRICTION ENZYME ECOKI R PROTEIN"/>
    <property type="match status" value="1"/>
</dbReference>
<reference evidence="2 3" key="1">
    <citation type="submission" date="2017-08" db="EMBL/GenBank/DDBJ databases">
        <title>Lysobacter sylvestris genome.</title>
        <authorList>
            <person name="Zhang D.-C."/>
            <person name="Albuquerque L."/>
            <person name="Franca L."/>
            <person name="Froufe H.J.C."/>
            <person name="Barroso C."/>
            <person name="Egas C."/>
            <person name="Da Costa M."/>
            <person name="Margesin R."/>
        </authorList>
    </citation>
    <scope>NUCLEOTIDE SEQUENCE [LARGE SCALE GENOMIC DNA]</scope>
    <source>
        <strain evidence="2 3">AM20-91</strain>
    </source>
</reference>